<evidence type="ECO:0000256" key="6">
    <source>
        <dbReference type="ARBA" id="ARBA00022679"/>
    </source>
</evidence>
<dbReference type="GO" id="GO:0006261">
    <property type="term" value="P:DNA-templated DNA replication"/>
    <property type="evidence" value="ECO:0007669"/>
    <property type="project" value="UniProtKB-UniRule"/>
</dbReference>
<keyword evidence="8 16" id="KW-0235">DNA replication</keyword>
<evidence type="ECO:0000256" key="15">
    <source>
        <dbReference type="ARBA" id="ARBA00049244"/>
    </source>
</evidence>
<evidence type="ECO:0000256" key="8">
    <source>
        <dbReference type="ARBA" id="ARBA00022705"/>
    </source>
</evidence>
<evidence type="ECO:0000256" key="5">
    <source>
        <dbReference type="ARBA" id="ARBA00022490"/>
    </source>
</evidence>
<evidence type="ECO:0000256" key="1">
    <source>
        <dbReference type="ARBA" id="ARBA00004496"/>
    </source>
</evidence>
<dbReference type="GO" id="GO:0042276">
    <property type="term" value="P:error-prone translesion synthesis"/>
    <property type="evidence" value="ECO:0007669"/>
    <property type="project" value="TreeGrafter"/>
</dbReference>
<evidence type="ECO:0000256" key="2">
    <source>
        <dbReference type="ARBA" id="ARBA00010945"/>
    </source>
</evidence>
<comment type="cofactor">
    <cofactor evidence="16">
        <name>Mg(2+)</name>
        <dbReference type="ChEBI" id="CHEBI:18420"/>
    </cofactor>
    <text evidence="16">Binds 2 magnesium ions per subunit.</text>
</comment>
<dbReference type="InterPro" id="IPR043128">
    <property type="entry name" value="Rev_trsase/Diguanyl_cyclase"/>
</dbReference>
<dbReference type="EC" id="2.7.7.7" evidence="16"/>
<evidence type="ECO:0000256" key="10">
    <source>
        <dbReference type="ARBA" id="ARBA00022763"/>
    </source>
</evidence>
<feature type="active site" evidence="16">
    <location>
        <position position="102"/>
    </location>
</feature>
<comment type="similarity">
    <text evidence="2 16">Belongs to the DNA polymerase type-Y family.</text>
</comment>
<evidence type="ECO:0000256" key="9">
    <source>
        <dbReference type="ARBA" id="ARBA00022723"/>
    </source>
</evidence>
<evidence type="ECO:0000259" key="17">
    <source>
        <dbReference type="PROSITE" id="PS50173"/>
    </source>
</evidence>
<dbReference type="Pfam" id="PF00817">
    <property type="entry name" value="IMS"/>
    <property type="match status" value="1"/>
</dbReference>
<dbReference type="GO" id="GO:0006281">
    <property type="term" value="P:DNA repair"/>
    <property type="evidence" value="ECO:0007669"/>
    <property type="project" value="UniProtKB-UniRule"/>
</dbReference>
<keyword evidence="7 16" id="KW-0548">Nucleotidyltransferase</keyword>
<keyword evidence="10 16" id="KW-0227">DNA damage</keyword>
<feature type="binding site" evidence="16">
    <location>
        <position position="101"/>
    </location>
    <ligand>
        <name>Mg(2+)</name>
        <dbReference type="ChEBI" id="CHEBI:18420"/>
    </ligand>
</feature>
<dbReference type="PANTHER" id="PTHR11076:SF33">
    <property type="entry name" value="DNA POLYMERASE KAPPA"/>
    <property type="match status" value="1"/>
</dbReference>
<comment type="catalytic activity">
    <reaction evidence="15 16">
        <text>DNA(n) + a 2'-deoxyribonucleoside 5'-triphosphate = DNA(n+1) + diphosphate</text>
        <dbReference type="Rhea" id="RHEA:22508"/>
        <dbReference type="Rhea" id="RHEA-COMP:17339"/>
        <dbReference type="Rhea" id="RHEA-COMP:17340"/>
        <dbReference type="ChEBI" id="CHEBI:33019"/>
        <dbReference type="ChEBI" id="CHEBI:61560"/>
        <dbReference type="ChEBI" id="CHEBI:173112"/>
        <dbReference type="EC" id="2.7.7.7"/>
    </reaction>
</comment>
<keyword evidence="5 16" id="KW-0963">Cytoplasm</keyword>
<keyword evidence="9 16" id="KW-0479">Metal-binding</keyword>
<evidence type="ECO:0000313" key="18">
    <source>
        <dbReference type="EMBL" id="ABX10645.1"/>
    </source>
</evidence>
<gene>
    <name evidence="16 18" type="primary">dinB</name>
    <name evidence="18" type="ORF">3FN_22</name>
</gene>
<keyword evidence="11 16" id="KW-0460">Magnesium</keyword>
<dbReference type="PROSITE" id="PS50173">
    <property type="entry name" value="UMUC"/>
    <property type="match status" value="1"/>
</dbReference>
<feature type="binding site" evidence="16">
    <location>
        <position position="6"/>
    </location>
    <ligand>
        <name>Mg(2+)</name>
        <dbReference type="ChEBI" id="CHEBI:18420"/>
    </ligand>
</feature>
<dbReference type="FunFam" id="3.40.1170.60:FF:000001">
    <property type="entry name" value="DNA polymerase IV"/>
    <property type="match status" value="1"/>
</dbReference>
<dbReference type="FunFam" id="3.30.1490.100:FF:000004">
    <property type="entry name" value="DNA polymerase IV"/>
    <property type="match status" value="1"/>
</dbReference>
<evidence type="ECO:0000256" key="7">
    <source>
        <dbReference type="ARBA" id="ARBA00022695"/>
    </source>
</evidence>
<comment type="subcellular location">
    <subcellularLocation>
        <location evidence="1 16">Cytoplasm</location>
    </subcellularLocation>
</comment>
<dbReference type="CDD" id="cd03586">
    <property type="entry name" value="PolY_Pol_IV_kappa"/>
    <property type="match status" value="1"/>
</dbReference>
<reference evidence="18" key="1">
    <citation type="journal article" date="2007" name="ISME J.">
        <title>Fosmids of novel marine Planctomycetes from the Namibian and Oregon coast upwelling systems and their cross-comparison with planctomycete genomes.</title>
        <authorList>
            <person name="Woebken D."/>
            <person name="Teeling H."/>
            <person name="Wecker P."/>
            <person name="Dumitriu A."/>
            <person name="Kostadinov I."/>
            <person name="DeLong E.F."/>
            <person name="Amann R."/>
            <person name="Gloeckner F.O."/>
        </authorList>
    </citation>
    <scope>NUCLEOTIDE SEQUENCE</scope>
</reference>
<dbReference type="Gene3D" id="3.30.70.270">
    <property type="match status" value="1"/>
</dbReference>
<evidence type="ECO:0000256" key="13">
    <source>
        <dbReference type="ARBA" id="ARBA00023125"/>
    </source>
</evidence>
<dbReference type="GO" id="GO:0005829">
    <property type="term" value="C:cytosol"/>
    <property type="evidence" value="ECO:0007669"/>
    <property type="project" value="TreeGrafter"/>
</dbReference>
<dbReference type="Gene3D" id="1.10.150.20">
    <property type="entry name" value="5' to 3' exonuclease, C-terminal subdomain"/>
    <property type="match status" value="1"/>
</dbReference>
<comment type="function">
    <text evidence="16">Poorly processive, error-prone DNA polymerase involved in untargeted mutagenesis. Copies undamaged DNA at stalled replication forks, which arise in vivo from mismatched or misaligned primer ends. These misaligned primers can be extended by PolIV. Exhibits no 3'-5' exonuclease (proofreading) activity. May be involved in translesional synthesis, in conjunction with the beta clamp from PolIII.</text>
</comment>
<dbReference type="Pfam" id="PF11799">
    <property type="entry name" value="IMS_C"/>
    <property type="match status" value="1"/>
</dbReference>
<dbReference type="InterPro" id="IPR017961">
    <property type="entry name" value="DNA_pol_Y-fam_little_finger"/>
</dbReference>
<evidence type="ECO:0000256" key="12">
    <source>
        <dbReference type="ARBA" id="ARBA00022932"/>
    </source>
</evidence>
<keyword evidence="4 16" id="KW-0515">Mutator protein</keyword>
<dbReference type="Gene3D" id="3.30.1490.100">
    <property type="entry name" value="DNA polymerase, Y-family, little finger domain"/>
    <property type="match status" value="1"/>
</dbReference>
<dbReference type="AlphaFoldDB" id="A9LGX4"/>
<dbReference type="SUPFAM" id="SSF56672">
    <property type="entry name" value="DNA/RNA polymerases"/>
    <property type="match status" value="1"/>
</dbReference>
<keyword evidence="6 16" id="KW-0808">Transferase</keyword>
<dbReference type="NCBIfam" id="NF002751">
    <property type="entry name" value="PRK02794.1"/>
    <property type="match status" value="1"/>
</dbReference>
<dbReference type="NCBIfam" id="NF002677">
    <property type="entry name" value="PRK02406.1"/>
    <property type="match status" value="1"/>
</dbReference>
<feature type="domain" description="UmuC" evidence="17">
    <location>
        <begin position="2"/>
        <end position="183"/>
    </location>
</feature>
<organism evidence="18">
    <name type="scientific">uncultured planctomycete 3FN</name>
    <dbReference type="NCBI Taxonomy" id="455066"/>
    <lineage>
        <taxon>Bacteria</taxon>
        <taxon>Pseudomonadati</taxon>
        <taxon>Planctomycetota</taxon>
        <taxon>Planctomycetia</taxon>
        <taxon>Planctomycetales</taxon>
        <taxon>environmental samples</taxon>
    </lineage>
</organism>
<keyword evidence="13 16" id="KW-0238">DNA-binding</keyword>
<dbReference type="GO" id="GO:0009432">
    <property type="term" value="P:SOS response"/>
    <property type="evidence" value="ECO:0007669"/>
    <property type="project" value="TreeGrafter"/>
</dbReference>
<evidence type="ECO:0000256" key="16">
    <source>
        <dbReference type="HAMAP-Rule" id="MF_01113"/>
    </source>
</evidence>
<evidence type="ECO:0000256" key="3">
    <source>
        <dbReference type="ARBA" id="ARBA00011245"/>
    </source>
</evidence>
<dbReference type="GO" id="GO:0000287">
    <property type="term" value="F:magnesium ion binding"/>
    <property type="evidence" value="ECO:0007669"/>
    <property type="project" value="UniProtKB-UniRule"/>
</dbReference>
<dbReference type="InterPro" id="IPR022880">
    <property type="entry name" value="DNApol_IV"/>
</dbReference>
<feature type="site" description="Substrate discrimination" evidence="16">
    <location>
        <position position="11"/>
    </location>
</feature>
<accession>A9LGX4</accession>
<dbReference type="InterPro" id="IPR043502">
    <property type="entry name" value="DNA/RNA_pol_sf"/>
</dbReference>
<dbReference type="InterPro" id="IPR024728">
    <property type="entry name" value="PolY_HhH_motif"/>
</dbReference>
<protein>
    <recommendedName>
        <fullName evidence="16">DNA polymerase IV</fullName>
        <shortName evidence="16">Pol IV</shortName>
        <ecNumber evidence="16">2.7.7.7</ecNumber>
    </recommendedName>
</protein>
<dbReference type="SUPFAM" id="SSF100879">
    <property type="entry name" value="Lesion bypass DNA polymerase (Y-family), little finger domain"/>
    <property type="match status" value="1"/>
</dbReference>
<dbReference type="Pfam" id="PF11798">
    <property type="entry name" value="IMS_HHH"/>
    <property type="match status" value="1"/>
</dbReference>
<dbReference type="InterPro" id="IPR001126">
    <property type="entry name" value="UmuC"/>
</dbReference>
<comment type="subunit">
    <text evidence="3 16">Monomer.</text>
</comment>
<keyword evidence="12 16" id="KW-0239">DNA-directed DNA polymerase</keyword>
<dbReference type="HAMAP" id="MF_01113">
    <property type="entry name" value="DNApol_IV"/>
    <property type="match status" value="1"/>
</dbReference>
<dbReference type="InterPro" id="IPR050116">
    <property type="entry name" value="DNA_polymerase-Y"/>
</dbReference>
<dbReference type="PANTHER" id="PTHR11076">
    <property type="entry name" value="DNA REPAIR POLYMERASE UMUC / TRANSFERASE FAMILY MEMBER"/>
    <property type="match status" value="1"/>
</dbReference>
<proteinExistence type="inferred from homology"/>
<dbReference type="GO" id="GO:0003887">
    <property type="term" value="F:DNA-directed DNA polymerase activity"/>
    <property type="evidence" value="ECO:0007669"/>
    <property type="project" value="UniProtKB-UniRule"/>
</dbReference>
<sequence length="384" mass="42555">MIVHVDMDAFYASIEERDRPELRGLPVIVGGDAQRRGVVSAANYVARSFGVHSAMPAATAKRLCPQGVFLPTRMPHYVDVSCQIREIFGRFTPLVEPLALDEAFLDVTGSSRLFGPPEEIGRTIKTAIHDELQLVASVGIAPNKFLAKLASDLDKPDGFVVVNPKAIHAFLDPLPVTRLWGVGKAAARKLDLIGIQHIAQLRALPRESLADNFGASGDQLWLLANGIDDRDVIPDRDAKSISHETTFAVDVDDMERLRGVLAQLTEQVARRVRAAELRGRTVQLKIRYSDFQTYTRSTKLSQPTDVTDEIWQAAQSMLATRLPERTLAVRLLGIGVSQLDRSKLSQRSLFDDDQRQRSAQLDAAKDKIRNRFGRDSLDRGSSLE</sequence>
<keyword evidence="14 16" id="KW-0234">DNA repair</keyword>
<dbReference type="InterPro" id="IPR036775">
    <property type="entry name" value="DNA_pol_Y-fam_lit_finger_sf"/>
</dbReference>
<name>A9LGX4_9BACT</name>
<dbReference type="Gene3D" id="3.40.1170.60">
    <property type="match status" value="1"/>
</dbReference>
<dbReference type="GO" id="GO:0003684">
    <property type="term" value="F:damaged DNA binding"/>
    <property type="evidence" value="ECO:0007669"/>
    <property type="project" value="InterPro"/>
</dbReference>
<evidence type="ECO:0000256" key="4">
    <source>
        <dbReference type="ARBA" id="ARBA00022457"/>
    </source>
</evidence>
<evidence type="ECO:0000256" key="11">
    <source>
        <dbReference type="ARBA" id="ARBA00022842"/>
    </source>
</evidence>
<dbReference type="EMBL" id="EF591886">
    <property type="protein sequence ID" value="ABX10645.1"/>
    <property type="molecule type" value="Genomic_DNA"/>
</dbReference>
<dbReference type="NCBIfam" id="NF003015">
    <property type="entry name" value="PRK03858.1"/>
    <property type="match status" value="1"/>
</dbReference>
<evidence type="ECO:0000256" key="14">
    <source>
        <dbReference type="ARBA" id="ARBA00023204"/>
    </source>
</evidence>